<dbReference type="Proteomes" id="UP001304895">
    <property type="component" value="Unassembled WGS sequence"/>
</dbReference>
<evidence type="ECO:0000313" key="1">
    <source>
        <dbReference type="EMBL" id="KAK4138081.1"/>
    </source>
</evidence>
<comment type="caution">
    <text evidence="1">The sequence shown here is derived from an EMBL/GenBank/DDBJ whole genome shotgun (WGS) entry which is preliminary data.</text>
</comment>
<evidence type="ECO:0000313" key="2">
    <source>
        <dbReference type="Proteomes" id="UP001304895"/>
    </source>
</evidence>
<reference evidence="1" key="2">
    <citation type="submission" date="2023-05" db="EMBL/GenBank/DDBJ databases">
        <authorList>
            <consortium name="Lawrence Berkeley National Laboratory"/>
            <person name="Steindorff A."/>
            <person name="Hensen N."/>
            <person name="Bonometti L."/>
            <person name="Westerberg I."/>
            <person name="Brannstrom I.O."/>
            <person name="Guillou S."/>
            <person name="Cros-Aarteil S."/>
            <person name="Calhoun S."/>
            <person name="Haridas S."/>
            <person name="Kuo A."/>
            <person name="Mondo S."/>
            <person name="Pangilinan J."/>
            <person name="Riley R."/>
            <person name="Labutti K."/>
            <person name="Andreopoulos B."/>
            <person name="Lipzen A."/>
            <person name="Chen C."/>
            <person name="Yanf M."/>
            <person name="Daum C."/>
            <person name="Ng V."/>
            <person name="Clum A."/>
            <person name="Ohm R."/>
            <person name="Martin F."/>
            <person name="Silar P."/>
            <person name="Natvig D."/>
            <person name="Lalanne C."/>
            <person name="Gautier V."/>
            <person name="Ament-Velasquez S.L."/>
            <person name="Kruys A."/>
            <person name="Hutchinson M.I."/>
            <person name="Powell A.J."/>
            <person name="Barry K."/>
            <person name="Miller A.N."/>
            <person name="Grigoriev I.V."/>
            <person name="Debuchy R."/>
            <person name="Gladieux P."/>
            <person name="Thoren M.H."/>
            <person name="Johannesson H."/>
        </authorList>
    </citation>
    <scope>NUCLEOTIDE SEQUENCE</scope>
    <source>
        <strain evidence="1">CBS 123565</strain>
    </source>
</reference>
<proteinExistence type="predicted"/>
<keyword evidence="2" id="KW-1185">Reference proteome</keyword>
<accession>A0AAN6ZHV9</accession>
<organism evidence="1 2">
    <name type="scientific">Trichocladium antarcticum</name>
    <dbReference type="NCBI Taxonomy" id="1450529"/>
    <lineage>
        <taxon>Eukaryota</taxon>
        <taxon>Fungi</taxon>
        <taxon>Dikarya</taxon>
        <taxon>Ascomycota</taxon>
        <taxon>Pezizomycotina</taxon>
        <taxon>Sordariomycetes</taxon>
        <taxon>Sordariomycetidae</taxon>
        <taxon>Sordariales</taxon>
        <taxon>Chaetomiaceae</taxon>
        <taxon>Trichocladium</taxon>
    </lineage>
</organism>
<sequence>MYISPQLAPSHRTPSACSLCLSRCWPCPPAHGISTANGPRMQDIHSCGLVVSPWQQANNASRQSGMRAEWWVVRDSRAVVAQGQGAMYWMYVCRYVIVCIHVSGGGGVAAGADSRKRPYRICFDETRGEYAVPGPVHAMGPPLTVSSARAPGDANFYWVNWCRGVAARGSPRPPEAPSLRFSLCSYRLGP</sequence>
<name>A0AAN6ZHV9_9PEZI</name>
<dbReference type="EMBL" id="MU853402">
    <property type="protein sequence ID" value="KAK4138081.1"/>
    <property type="molecule type" value="Genomic_DNA"/>
</dbReference>
<dbReference type="AlphaFoldDB" id="A0AAN6ZHV9"/>
<gene>
    <name evidence="1" type="ORF">BT67DRAFT_131098</name>
</gene>
<reference evidence="1" key="1">
    <citation type="journal article" date="2023" name="Mol. Phylogenet. Evol.">
        <title>Genome-scale phylogeny and comparative genomics of the fungal order Sordariales.</title>
        <authorList>
            <person name="Hensen N."/>
            <person name="Bonometti L."/>
            <person name="Westerberg I."/>
            <person name="Brannstrom I.O."/>
            <person name="Guillou S."/>
            <person name="Cros-Aarteil S."/>
            <person name="Calhoun S."/>
            <person name="Haridas S."/>
            <person name="Kuo A."/>
            <person name="Mondo S."/>
            <person name="Pangilinan J."/>
            <person name="Riley R."/>
            <person name="LaButti K."/>
            <person name="Andreopoulos B."/>
            <person name="Lipzen A."/>
            <person name="Chen C."/>
            <person name="Yan M."/>
            <person name="Daum C."/>
            <person name="Ng V."/>
            <person name="Clum A."/>
            <person name="Steindorff A."/>
            <person name="Ohm R.A."/>
            <person name="Martin F."/>
            <person name="Silar P."/>
            <person name="Natvig D.O."/>
            <person name="Lalanne C."/>
            <person name="Gautier V."/>
            <person name="Ament-Velasquez S.L."/>
            <person name="Kruys A."/>
            <person name="Hutchinson M.I."/>
            <person name="Powell A.J."/>
            <person name="Barry K."/>
            <person name="Miller A.N."/>
            <person name="Grigoriev I.V."/>
            <person name="Debuchy R."/>
            <person name="Gladieux P."/>
            <person name="Hiltunen Thoren M."/>
            <person name="Johannesson H."/>
        </authorList>
    </citation>
    <scope>NUCLEOTIDE SEQUENCE</scope>
    <source>
        <strain evidence="1">CBS 123565</strain>
    </source>
</reference>
<protein>
    <submittedName>
        <fullName evidence="1">Uncharacterized protein</fullName>
    </submittedName>
</protein>